<name>A0AAD6HW98_9EURO</name>
<proteinExistence type="predicted"/>
<reference evidence="8" key="2">
    <citation type="submission" date="2023-01" db="EMBL/GenBank/DDBJ databases">
        <authorList>
            <person name="Petersen C."/>
        </authorList>
    </citation>
    <scope>NUCLEOTIDE SEQUENCE</scope>
    <source>
        <strain evidence="8">IBT 17514</strain>
    </source>
</reference>
<dbReference type="PANTHER" id="PTHR45700">
    <property type="entry name" value="UBIQUITIN-PROTEIN LIGASE E3C"/>
    <property type="match status" value="1"/>
</dbReference>
<evidence type="ECO:0000313" key="9">
    <source>
        <dbReference type="Proteomes" id="UP001215712"/>
    </source>
</evidence>
<dbReference type="PANTHER" id="PTHR45700:SF2">
    <property type="entry name" value="UBIQUITIN-PROTEIN LIGASE E3C"/>
    <property type="match status" value="1"/>
</dbReference>
<comment type="caution">
    <text evidence="8">The sequence shown here is derived from an EMBL/GenBank/DDBJ whole genome shotgun (WGS) entry which is preliminary data.</text>
</comment>
<organism evidence="8 9">
    <name type="scientific">Penicillium malachiteum</name>
    <dbReference type="NCBI Taxonomy" id="1324776"/>
    <lineage>
        <taxon>Eukaryota</taxon>
        <taxon>Fungi</taxon>
        <taxon>Dikarya</taxon>
        <taxon>Ascomycota</taxon>
        <taxon>Pezizomycotina</taxon>
        <taxon>Eurotiomycetes</taxon>
        <taxon>Eurotiomycetidae</taxon>
        <taxon>Eurotiales</taxon>
        <taxon>Aspergillaceae</taxon>
        <taxon>Penicillium</taxon>
    </lineage>
</organism>
<feature type="compositionally biased region" description="Acidic residues" evidence="6">
    <location>
        <begin position="728"/>
        <end position="742"/>
    </location>
</feature>
<dbReference type="CDD" id="cd00078">
    <property type="entry name" value="HECTc"/>
    <property type="match status" value="1"/>
</dbReference>
<dbReference type="GO" id="GO:0006511">
    <property type="term" value="P:ubiquitin-dependent protein catabolic process"/>
    <property type="evidence" value="ECO:0007669"/>
    <property type="project" value="TreeGrafter"/>
</dbReference>
<evidence type="ECO:0000259" key="7">
    <source>
        <dbReference type="PROSITE" id="PS50237"/>
    </source>
</evidence>
<evidence type="ECO:0000256" key="2">
    <source>
        <dbReference type="ARBA" id="ARBA00012485"/>
    </source>
</evidence>
<dbReference type="PROSITE" id="PS50237">
    <property type="entry name" value="HECT"/>
    <property type="match status" value="1"/>
</dbReference>
<sequence length="1251" mass="142300">MFPAFTGNSRRPRVVNLSGRTTDPFAQNARVRQAPRVSNPEIAISFAQKEREERQYERARLNAARLTQRVWRGILSRKETYQMWRSEWDANEQALLNTTENLPSQENLTFPAHRPIPYATANECLNQLRLLIQFMSVKDNRAKLKWDSLRLVYFVDALQKTFHSLPSIATEGEWTKLLRRLALVMLSILGNSLDPAVPNDVVVPLLDGLVFLIRLIPTQMALISGAYFKTMALLTINSSALIPPNQERPCIDPQHLKNAIFALLEPITSETLTAYGSFAQHYLKVPDLELYLGRLDDLANRMNCRILSLAVSGHLDPETAKPKTLDEVRTRIWLLAYVIFFHRYALGGQASTPAPDLEFLNLISELLTFTVTYIAQGIEADEPRGADSPPRTEPLHPFVKDQITSLIDQTSITALLSPTKTSNLRPGSSDSDQGMSSNESVYAEIQAHVLATYGLNLLRLFPRRADDIRMWLYLASAPSEEKVFGREKSRLPAVKYFWRATRSNVIYTSIFTNPAAALQLLQKPEPSRDYDLRRKLSRHRDDQTQRDETWKPILLFFELYTFLLKVMDDEEFFSGTSSLAFSDNDNISWTRASALSLEDVKELTVFLKNLAFTIYWNTADLTEEQEPRPANLSNYFSTTTQASEPHPPLSGSKEPHARYQTNYLPGITGVPIDYFKGLVTGLLRMLHERDSRRNFLPRDHWLMTDQFDMQGFIPAVVAEEEARHELQTSDDDWEDSDDDDYAGDQFLEPPSSSGLVGTGHAQQTIRNEALRRNQKRASRKRTLAAINPRLEILRNMPFFIPFLTRVNIFREFIFHDQYRRRHGLVDPDSWRAAVTGGSMSMSGSQTSLVRQHARIRRENIFEDALDQFYELGDGLKEPIQISFIDRFGALEAGIDGGGVTKEFLTSITTEAFSTDGWNTMFAENDQHLLYPNPTSTETCKQQLHGLMIPERSVEWNEGVRNHLRSYEFLGRIIGKCLYEGILVDVNFAPFFLLKWALTGGRRSALRESSYRANLNDLKDLDVGLYKGLLKLKNYNGNVEDFSLDFTVNDEIPTSSTSRVTTTKELRPNGADMPVTNQNRLVYISYIARYRLQIQPQQETNAFLTGLGQIIQPSWLSMFNQSELQTLVSGEEDEINVEDLRRNSVYGGVYELGDDGHEHPTIMHFWQVMHEMTPAERQAVVRFVTSTPRAPLLGFSHLNPPFSIRDSGGDQERLPTTSTCVNLLKLPIYRTPGALREKLLYAVSAGAGFDLS</sequence>
<evidence type="ECO:0000256" key="4">
    <source>
        <dbReference type="ARBA" id="ARBA00022786"/>
    </source>
</evidence>
<comment type="catalytic activity">
    <reaction evidence="1">
        <text>S-ubiquitinyl-[E2 ubiquitin-conjugating enzyme]-L-cysteine + [acceptor protein]-L-lysine = [E2 ubiquitin-conjugating enzyme]-L-cysteine + N(6)-ubiquitinyl-[acceptor protein]-L-lysine.</text>
        <dbReference type="EC" id="2.3.2.26"/>
    </reaction>
</comment>
<keyword evidence="9" id="KW-1185">Reference proteome</keyword>
<dbReference type="Gene3D" id="3.30.2410.10">
    <property type="entry name" value="Hect, E3 ligase catalytic domain"/>
    <property type="match status" value="1"/>
</dbReference>
<accession>A0AAD6HW98</accession>
<evidence type="ECO:0000256" key="3">
    <source>
        <dbReference type="ARBA" id="ARBA00022679"/>
    </source>
</evidence>
<feature type="active site" description="Glycyl thioester intermediate" evidence="5">
    <location>
        <position position="1219"/>
    </location>
</feature>
<dbReference type="Pfam" id="PF00632">
    <property type="entry name" value="HECT"/>
    <property type="match status" value="1"/>
</dbReference>
<evidence type="ECO:0000313" key="8">
    <source>
        <dbReference type="EMBL" id="KAJ5740543.1"/>
    </source>
</evidence>
<dbReference type="FunFam" id="3.30.2160.10:FF:000002">
    <property type="entry name" value="Putative Ubiquitin-protein ligase E3C"/>
    <property type="match status" value="1"/>
</dbReference>
<protein>
    <recommendedName>
        <fullName evidence="2">HECT-type E3 ubiquitin transferase</fullName>
        <ecNumber evidence="2">2.3.2.26</ecNumber>
    </recommendedName>
</protein>
<dbReference type="GO" id="GO:0000209">
    <property type="term" value="P:protein polyubiquitination"/>
    <property type="evidence" value="ECO:0007669"/>
    <property type="project" value="InterPro"/>
</dbReference>
<feature type="compositionally biased region" description="Polar residues" evidence="6">
    <location>
        <begin position="750"/>
        <end position="766"/>
    </location>
</feature>
<dbReference type="Gene3D" id="3.30.2160.10">
    <property type="entry name" value="Hect, E3 ligase catalytic domain"/>
    <property type="match status" value="1"/>
</dbReference>
<reference evidence="8" key="1">
    <citation type="journal article" date="2023" name="IMA Fungus">
        <title>Comparative genomic study of the Penicillium genus elucidates a diverse pangenome and 15 lateral gene transfer events.</title>
        <authorList>
            <person name="Petersen C."/>
            <person name="Sorensen T."/>
            <person name="Nielsen M.R."/>
            <person name="Sondergaard T.E."/>
            <person name="Sorensen J.L."/>
            <person name="Fitzpatrick D.A."/>
            <person name="Frisvad J.C."/>
            <person name="Nielsen K.L."/>
        </authorList>
    </citation>
    <scope>NUCLEOTIDE SEQUENCE</scope>
    <source>
        <strain evidence="8">IBT 17514</strain>
    </source>
</reference>
<evidence type="ECO:0000256" key="1">
    <source>
        <dbReference type="ARBA" id="ARBA00000885"/>
    </source>
</evidence>
<dbReference type="Gene3D" id="3.90.1750.10">
    <property type="entry name" value="Hect, E3 ligase catalytic domains"/>
    <property type="match status" value="1"/>
</dbReference>
<dbReference type="EC" id="2.3.2.26" evidence="2"/>
<feature type="region of interest" description="Disordered" evidence="6">
    <location>
        <begin position="1"/>
        <end position="20"/>
    </location>
</feature>
<dbReference type="InterPro" id="IPR044611">
    <property type="entry name" value="E3A/B/C-like"/>
</dbReference>
<dbReference type="InterPro" id="IPR035983">
    <property type="entry name" value="Hect_E3_ubiquitin_ligase"/>
</dbReference>
<dbReference type="GO" id="GO:0061630">
    <property type="term" value="F:ubiquitin protein ligase activity"/>
    <property type="evidence" value="ECO:0007669"/>
    <property type="project" value="UniProtKB-EC"/>
</dbReference>
<dbReference type="SUPFAM" id="SSF56204">
    <property type="entry name" value="Hect, E3 ligase catalytic domain"/>
    <property type="match status" value="1"/>
</dbReference>
<feature type="region of interest" description="Disordered" evidence="6">
    <location>
        <begin position="418"/>
        <end position="437"/>
    </location>
</feature>
<keyword evidence="4 5" id="KW-0833">Ubl conjugation pathway</keyword>
<dbReference type="EMBL" id="JAQJAN010000001">
    <property type="protein sequence ID" value="KAJ5740543.1"/>
    <property type="molecule type" value="Genomic_DNA"/>
</dbReference>
<evidence type="ECO:0000256" key="6">
    <source>
        <dbReference type="SAM" id="MobiDB-lite"/>
    </source>
</evidence>
<dbReference type="InterPro" id="IPR000569">
    <property type="entry name" value="HECT_dom"/>
</dbReference>
<dbReference type="AlphaFoldDB" id="A0AAD6HW98"/>
<gene>
    <name evidence="8" type="ORF">N7493_000415</name>
</gene>
<feature type="region of interest" description="Disordered" evidence="6">
    <location>
        <begin position="721"/>
        <end position="780"/>
    </location>
</feature>
<dbReference type="SMART" id="SM00119">
    <property type="entry name" value="HECTc"/>
    <property type="match status" value="1"/>
</dbReference>
<evidence type="ECO:0000256" key="5">
    <source>
        <dbReference type="PROSITE-ProRule" id="PRU00104"/>
    </source>
</evidence>
<keyword evidence="3" id="KW-0808">Transferase</keyword>
<dbReference type="Proteomes" id="UP001215712">
    <property type="component" value="Unassembled WGS sequence"/>
</dbReference>
<feature type="domain" description="HECT" evidence="7">
    <location>
        <begin position="875"/>
        <end position="1251"/>
    </location>
</feature>